<evidence type="ECO:0000259" key="5">
    <source>
        <dbReference type="Pfam" id="PF00171"/>
    </source>
</evidence>
<dbReference type="PANTHER" id="PTHR11699">
    <property type="entry name" value="ALDEHYDE DEHYDROGENASE-RELATED"/>
    <property type="match status" value="1"/>
</dbReference>
<comment type="similarity">
    <text evidence="1 4">Belongs to the aldehyde dehydrogenase family.</text>
</comment>
<evidence type="ECO:0000256" key="2">
    <source>
        <dbReference type="ARBA" id="ARBA00023002"/>
    </source>
</evidence>
<dbReference type="PROSITE" id="PS00687">
    <property type="entry name" value="ALDEHYDE_DEHYDR_GLU"/>
    <property type="match status" value="1"/>
</dbReference>
<evidence type="ECO:0000313" key="6">
    <source>
        <dbReference type="EMBL" id="EDY20513.1"/>
    </source>
</evidence>
<evidence type="ECO:0000313" key="7">
    <source>
        <dbReference type="Proteomes" id="UP000005824"/>
    </source>
</evidence>
<feature type="domain" description="Aldehyde dehydrogenase" evidence="5">
    <location>
        <begin position="2"/>
        <end position="241"/>
    </location>
</feature>
<dbReference type="Pfam" id="PF00171">
    <property type="entry name" value="Aldedh"/>
    <property type="match status" value="1"/>
</dbReference>
<reference evidence="6 7" key="1">
    <citation type="journal article" date="2011" name="J. Bacteriol.">
        <title>Genome sequence of Chthoniobacter flavus Ellin428, an aerobic heterotrophic soil bacterium.</title>
        <authorList>
            <person name="Kant R."/>
            <person name="van Passel M.W."/>
            <person name="Palva A."/>
            <person name="Lucas S."/>
            <person name="Lapidus A."/>
            <person name="Glavina Del Rio T."/>
            <person name="Dalin E."/>
            <person name="Tice H."/>
            <person name="Bruce D."/>
            <person name="Goodwin L."/>
            <person name="Pitluck S."/>
            <person name="Larimer F.W."/>
            <person name="Land M.L."/>
            <person name="Hauser L."/>
            <person name="Sangwan P."/>
            <person name="de Vos W.M."/>
            <person name="Janssen P.H."/>
            <person name="Smidt H."/>
        </authorList>
    </citation>
    <scope>NUCLEOTIDE SEQUENCE [LARGE SCALE GENOMIC DNA]</scope>
    <source>
        <strain evidence="6 7">Ellin428</strain>
    </source>
</reference>
<dbReference type="Gene3D" id="3.40.605.10">
    <property type="entry name" value="Aldehyde Dehydrogenase, Chain A, domain 1"/>
    <property type="match status" value="1"/>
</dbReference>
<dbReference type="InParanoid" id="B4CYH2"/>
<keyword evidence="7" id="KW-1185">Reference proteome</keyword>
<evidence type="ECO:0000256" key="3">
    <source>
        <dbReference type="PROSITE-ProRule" id="PRU10007"/>
    </source>
</evidence>
<dbReference type="FunFam" id="3.40.309.10:FF:000012">
    <property type="entry name" value="Betaine aldehyde dehydrogenase"/>
    <property type="match status" value="1"/>
</dbReference>
<organism evidence="6 7">
    <name type="scientific">Chthoniobacter flavus Ellin428</name>
    <dbReference type="NCBI Taxonomy" id="497964"/>
    <lineage>
        <taxon>Bacteria</taxon>
        <taxon>Pseudomonadati</taxon>
        <taxon>Verrucomicrobiota</taxon>
        <taxon>Spartobacteria</taxon>
        <taxon>Chthoniobacterales</taxon>
        <taxon>Chthoniobacteraceae</taxon>
        <taxon>Chthoniobacter</taxon>
    </lineage>
</organism>
<keyword evidence="2 4" id="KW-0560">Oxidoreductase</keyword>
<dbReference type="InterPro" id="IPR015590">
    <property type="entry name" value="Aldehyde_DH_dom"/>
</dbReference>
<dbReference type="InterPro" id="IPR016163">
    <property type="entry name" value="Ald_DH_C"/>
</dbReference>
<protein>
    <submittedName>
        <fullName evidence="6">Aldehyde Dehydrogenase</fullName>
    </submittedName>
</protein>
<dbReference type="FunFam" id="3.40.605.10:FF:000026">
    <property type="entry name" value="Aldehyde dehydrogenase, putative"/>
    <property type="match status" value="1"/>
</dbReference>
<comment type="caution">
    <text evidence="6">The sequence shown here is derived from an EMBL/GenBank/DDBJ whole genome shotgun (WGS) entry which is preliminary data.</text>
</comment>
<dbReference type="Gene3D" id="3.40.309.10">
    <property type="entry name" value="Aldehyde Dehydrogenase, Chain A, domain 2"/>
    <property type="match status" value="1"/>
</dbReference>
<dbReference type="EMBL" id="ABVL01000004">
    <property type="protein sequence ID" value="EDY20513.1"/>
    <property type="molecule type" value="Genomic_DNA"/>
</dbReference>
<dbReference type="SUPFAM" id="SSF53720">
    <property type="entry name" value="ALDH-like"/>
    <property type="match status" value="1"/>
</dbReference>
<sequence>MAAATGNIKKVTLELGGKSPCIVFADADFDVALEYAMFAIFAGQGEVCSAGSRLILERKIADKFLSRMAEASSKIVVGDGLDPKTEMGPLITRQHMEKVLHYIDLGRREGARTICGGSRLTNGVMEKGNFVAPTVFVDTQPGMKIVREEIFGPVQVVQLFDTEEEALHLANDTIYGLAGGVFTGDQGKGLRVLRGLRAGITWLNTYHPTFNEAPWGGYKQSGIGRELGTFGLDAYLETKQININLVPQRLNWFSGV</sequence>
<dbReference type="GO" id="GO:0016620">
    <property type="term" value="F:oxidoreductase activity, acting on the aldehyde or oxo group of donors, NAD or NADP as acceptor"/>
    <property type="evidence" value="ECO:0007669"/>
    <property type="project" value="InterPro"/>
</dbReference>
<feature type="active site" evidence="3">
    <location>
        <position position="14"/>
    </location>
</feature>
<dbReference type="eggNOG" id="COG1012">
    <property type="taxonomic scope" value="Bacteria"/>
</dbReference>
<proteinExistence type="inferred from homology"/>
<accession>B4CYH2</accession>
<dbReference type="STRING" id="497964.CfE428DRAFT_1710"/>
<dbReference type="InterPro" id="IPR029510">
    <property type="entry name" value="Ald_DH_CS_GLU"/>
</dbReference>
<dbReference type="AlphaFoldDB" id="B4CYH2"/>
<dbReference type="Proteomes" id="UP000005824">
    <property type="component" value="Unassembled WGS sequence"/>
</dbReference>
<gene>
    <name evidence="6" type="ORF">CfE428DRAFT_1710</name>
</gene>
<evidence type="ECO:0000256" key="1">
    <source>
        <dbReference type="ARBA" id="ARBA00009986"/>
    </source>
</evidence>
<name>B4CYH2_9BACT</name>
<dbReference type="InterPro" id="IPR016161">
    <property type="entry name" value="Ald_DH/histidinol_DH"/>
</dbReference>
<evidence type="ECO:0000256" key="4">
    <source>
        <dbReference type="RuleBase" id="RU003345"/>
    </source>
</evidence>
<dbReference type="InterPro" id="IPR016162">
    <property type="entry name" value="Ald_DH_N"/>
</dbReference>